<keyword evidence="1 6" id="KW-0328">Glycosyltransferase</keyword>
<dbReference type="AlphaFoldDB" id="A0A4R2JA62"/>
<dbReference type="OrthoDB" id="5145355at2"/>
<keyword evidence="4" id="KW-0057">Aromatic amino acid biosynthesis</keyword>
<evidence type="ECO:0000313" key="7">
    <source>
        <dbReference type="Proteomes" id="UP000295680"/>
    </source>
</evidence>
<feature type="domain" description="Glycosyl transferase family 3" evidence="5">
    <location>
        <begin position="76"/>
        <end position="325"/>
    </location>
</feature>
<keyword evidence="3" id="KW-0028">Amino-acid biosynthesis</keyword>
<evidence type="ECO:0000256" key="3">
    <source>
        <dbReference type="ARBA" id="ARBA00022822"/>
    </source>
</evidence>
<evidence type="ECO:0000256" key="4">
    <source>
        <dbReference type="ARBA" id="ARBA00023141"/>
    </source>
</evidence>
<keyword evidence="2 6" id="KW-0808">Transferase</keyword>
<dbReference type="GO" id="GO:0004048">
    <property type="term" value="F:anthranilate phosphoribosyltransferase activity"/>
    <property type="evidence" value="ECO:0007669"/>
    <property type="project" value="InterPro"/>
</dbReference>
<evidence type="ECO:0000256" key="1">
    <source>
        <dbReference type="ARBA" id="ARBA00022676"/>
    </source>
</evidence>
<dbReference type="GO" id="GO:0000162">
    <property type="term" value="P:L-tryptophan biosynthetic process"/>
    <property type="evidence" value="ECO:0007669"/>
    <property type="project" value="UniProtKB-KW"/>
</dbReference>
<dbReference type="RefSeq" id="WP_132123803.1">
    <property type="nucleotide sequence ID" value="NZ_SLWS01000011.1"/>
</dbReference>
<dbReference type="Proteomes" id="UP000295680">
    <property type="component" value="Unassembled WGS sequence"/>
</dbReference>
<dbReference type="EMBL" id="SLWS01000011">
    <property type="protein sequence ID" value="TCO52829.1"/>
    <property type="molecule type" value="Genomic_DNA"/>
</dbReference>
<dbReference type="Gene3D" id="3.40.1030.10">
    <property type="entry name" value="Nucleoside phosphorylase/phosphoribosyltransferase catalytic domain"/>
    <property type="match status" value="1"/>
</dbReference>
<keyword evidence="3" id="KW-0822">Tryptophan biosynthesis</keyword>
<dbReference type="PANTHER" id="PTHR43285:SF2">
    <property type="entry name" value="ANTHRANILATE PHOSPHORIBOSYLTRANSFERASE"/>
    <property type="match status" value="1"/>
</dbReference>
<evidence type="ECO:0000256" key="2">
    <source>
        <dbReference type="ARBA" id="ARBA00022679"/>
    </source>
</evidence>
<organism evidence="6 7">
    <name type="scientific">Actinocrispum wychmicini</name>
    <dbReference type="NCBI Taxonomy" id="1213861"/>
    <lineage>
        <taxon>Bacteria</taxon>
        <taxon>Bacillati</taxon>
        <taxon>Actinomycetota</taxon>
        <taxon>Actinomycetes</taxon>
        <taxon>Pseudonocardiales</taxon>
        <taxon>Pseudonocardiaceae</taxon>
        <taxon>Actinocrispum</taxon>
    </lineage>
</organism>
<dbReference type="InterPro" id="IPR000312">
    <property type="entry name" value="Glycosyl_Trfase_fam3"/>
</dbReference>
<dbReference type="Pfam" id="PF00591">
    <property type="entry name" value="Glycos_transf_3"/>
    <property type="match status" value="1"/>
</dbReference>
<dbReference type="SUPFAM" id="SSF52418">
    <property type="entry name" value="Nucleoside phosphorylase/phosphoribosyltransferase catalytic domain"/>
    <property type="match status" value="1"/>
</dbReference>
<dbReference type="PANTHER" id="PTHR43285">
    <property type="entry name" value="ANTHRANILATE PHOSPHORIBOSYLTRANSFERASE"/>
    <property type="match status" value="1"/>
</dbReference>
<evidence type="ECO:0000313" key="6">
    <source>
        <dbReference type="EMBL" id="TCO52829.1"/>
    </source>
</evidence>
<proteinExistence type="predicted"/>
<dbReference type="GO" id="GO:0005829">
    <property type="term" value="C:cytosol"/>
    <property type="evidence" value="ECO:0007669"/>
    <property type="project" value="TreeGrafter"/>
</dbReference>
<keyword evidence="7" id="KW-1185">Reference proteome</keyword>
<evidence type="ECO:0000259" key="5">
    <source>
        <dbReference type="Pfam" id="PF00591"/>
    </source>
</evidence>
<dbReference type="InterPro" id="IPR005940">
    <property type="entry name" value="Anthranilate_Pribosyl_Tfrase"/>
</dbReference>
<comment type="caution">
    <text evidence="6">The sequence shown here is derived from an EMBL/GenBank/DDBJ whole genome shotgun (WGS) entry which is preliminary data.</text>
</comment>
<reference evidence="6 7" key="1">
    <citation type="submission" date="2019-03" db="EMBL/GenBank/DDBJ databases">
        <title>Genomic Encyclopedia of Type Strains, Phase IV (KMG-IV): sequencing the most valuable type-strain genomes for metagenomic binning, comparative biology and taxonomic classification.</title>
        <authorList>
            <person name="Goeker M."/>
        </authorList>
    </citation>
    <scope>NUCLEOTIDE SEQUENCE [LARGE SCALE GENOMIC DNA]</scope>
    <source>
        <strain evidence="6 7">DSM 45934</strain>
    </source>
</reference>
<accession>A0A4R2JA62</accession>
<protein>
    <submittedName>
        <fullName evidence="6">Anthranilate phosphoribosyltransferase</fullName>
    </submittedName>
</protein>
<name>A0A4R2JA62_9PSEU</name>
<dbReference type="InterPro" id="IPR035902">
    <property type="entry name" value="Nuc_phospho_transferase"/>
</dbReference>
<sequence length="354" mass="37876">MHAAVAALLDQRSGIEQETWRSFWDQLGAGDLDRGESVALLTSLATRLPDHDSLRTLLASLNERREPVTDSWPGSVNIVGTGGGPKTFNISTASAFVAAAMGVRVVKTGSRAYTSSVGSVDLLDRLGVTLTRSYRHTEDTLERYGIAFAGPFVYPAELTKLARSVMPMSLKPFGRFLNAFGPFLAALPVTAQVTGVSVHAPQAELRRLVSTLRDRRIWLVTNDSGADELLGFADNVVYTNDDTTMIRVWAGRFTSDAGTFEDLAPAKDLDSVVDHFLAVISGQAGPVATETICLNAAALAVATGHIEDWETAVAAAQEAVRDGEARALVDKMRAPAQRKLTLVKDARGDVAAHG</sequence>
<gene>
    <name evidence="6" type="ORF">EV192_11123</name>
</gene>